<dbReference type="Gene3D" id="2.60.40.10">
    <property type="entry name" value="Immunoglobulins"/>
    <property type="match status" value="1"/>
</dbReference>
<dbReference type="EC" id="2.7.13.3" evidence="2"/>
<dbReference type="STRING" id="1305737.GCA_000526355_02505"/>
<dbReference type="AlphaFoldDB" id="A0A0P7XJM4"/>
<dbReference type="InterPro" id="IPR003661">
    <property type="entry name" value="HisK_dim/P_dom"/>
</dbReference>
<dbReference type="Gene3D" id="2.130.10.10">
    <property type="entry name" value="YVTN repeat-like/Quinoprotein amine dehydrogenase"/>
    <property type="match status" value="7"/>
</dbReference>
<dbReference type="SUPFAM" id="SSF55874">
    <property type="entry name" value="ATPase domain of HSP90 chaperone/DNA topoisomerase II/histidine kinase"/>
    <property type="match status" value="1"/>
</dbReference>
<dbReference type="eggNOG" id="COG3292">
    <property type="taxonomic scope" value="Bacteria"/>
</dbReference>
<evidence type="ECO:0000313" key="7">
    <source>
        <dbReference type="Proteomes" id="UP000050421"/>
    </source>
</evidence>
<dbReference type="CDD" id="cd00082">
    <property type="entry name" value="HisKA"/>
    <property type="match status" value="1"/>
</dbReference>
<dbReference type="PRINTS" id="PR00344">
    <property type="entry name" value="BCTRLSENSOR"/>
</dbReference>
<evidence type="ECO:0000256" key="3">
    <source>
        <dbReference type="ARBA" id="ARBA00022553"/>
    </source>
</evidence>
<dbReference type="PROSITE" id="PS50109">
    <property type="entry name" value="HIS_KIN"/>
    <property type="match status" value="1"/>
</dbReference>
<reference evidence="6 7" key="1">
    <citation type="submission" date="2015-09" db="EMBL/GenBank/DDBJ databases">
        <title>Identification and resolution of microdiversity through metagenomic sequencing of parallel consortia.</title>
        <authorList>
            <person name="Nelson W.C."/>
            <person name="Romine M.F."/>
            <person name="Lindemann S.R."/>
        </authorList>
    </citation>
    <scope>NUCLEOTIDE SEQUENCE [LARGE SCALE GENOMIC DNA]</scope>
    <source>
        <strain evidence="6">HL-49</strain>
    </source>
</reference>
<comment type="caution">
    <text evidence="6">The sequence shown here is derived from an EMBL/GenBank/DDBJ whole genome shotgun (WGS) entry which is preliminary data.</text>
</comment>
<keyword evidence="6" id="KW-0808">Transferase</keyword>
<evidence type="ECO:0000259" key="5">
    <source>
        <dbReference type="PROSITE" id="PS50109"/>
    </source>
</evidence>
<dbReference type="Gene3D" id="1.10.287.130">
    <property type="match status" value="1"/>
</dbReference>
<dbReference type="GO" id="GO:0000155">
    <property type="term" value="F:phosphorelay sensor kinase activity"/>
    <property type="evidence" value="ECO:0007669"/>
    <property type="project" value="InterPro"/>
</dbReference>
<dbReference type="InterPro" id="IPR015943">
    <property type="entry name" value="WD40/YVTN_repeat-like_dom_sf"/>
</dbReference>
<dbReference type="OrthoDB" id="9806995at2"/>
<feature type="coiled-coil region" evidence="4">
    <location>
        <begin position="943"/>
        <end position="980"/>
    </location>
</feature>
<accession>A0A0P7XJM4</accession>
<dbReference type="Pfam" id="PF07494">
    <property type="entry name" value="Reg_prop"/>
    <property type="match status" value="8"/>
</dbReference>
<evidence type="ECO:0000256" key="2">
    <source>
        <dbReference type="ARBA" id="ARBA00012438"/>
    </source>
</evidence>
<feature type="domain" description="Histidine kinase" evidence="5">
    <location>
        <begin position="989"/>
        <end position="1230"/>
    </location>
</feature>
<dbReference type="InterPro" id="IPR013783">
    <property type="entry name" value="Ig-like_fold"/>
</dbReference>
<dbReference type="PANTHER" id="PTHR43547:SF2">
    <property type="entry name" value="HYBRID SIGNAL TRANSDUCTION HISTIDINE KINASE C"/>
    <property type="match status" value="1"/>
</dbReference>
<dbReference type="InterPro" id="IPR004358">
    <property type="entry name" value="Sig_transdc_His_kin-like_C"/>
</dbReference>
<dbReference type="eggNOG" id="COG4191">
    <property type="taxonomic scope" value="Bacteria"/>
</dbReference>
<dbReference type="PANTHER" id="PTHR43547">
    <property type="entry name" value="TWO-COMPONENT HISTIDINE KINASE"/>
    <property type="match status" value="1"/>
</dbReference>
<keyword evidence="6" id="KW-0418">Kinase</keyword>
<evidence type="ECO:0000256" key="4">
    <source>
        <dbReference type="SAM" id="Coils"/>
    </source>
</evidence>
<dbReference type="InterPro" id="IPR005467">
    <property type="entry name" value="His_kinase_dom"/>
</dbReference>
<evidence type="ECO:0000256" key="1">
    <source>
        <dbReference type="ARBA" id="ARBA00000085"/>
    </source>
</evidence>
<dbReference type="SUPFAM" id="SSF63829">
    <property type="entry name" value="Calcium-dependent phosphotriesterase"/>
    <property type="match status" value="3"/>
</dbReference>
<sequence length="1234" mass="137333">MRFKNFFSEKLEKTPLLDFTQYGKVLLFGGFFILVLGCQSESKKTVTKTDDLVKAPIQRLLDLEEGNQPREIKVSFSSLPKSRILNFNKPNNEKRAMLPMLRDEQGNPILDQDSNPLFLGEGGVSQFKKYTSDDGLALDGVNSALVDSRGHIWFGTNGGGATRFDGLDFYTYTENQGLASNIVRSMLEDSKGNIWFGTVGRGISKFDGKTFENFGYDQIGDDVIYSIVEDRDGNIWFGSSGIGVIRYDGENFTTLDQSDGLAGDVVISMAKDSDGNLWFGTNGDGLSRFDGSTFKTFTTQDGLPNDRIRAIYADADGFLWIGTLGGGISKYDGKAFQNFNKADGLAGNVVRSIISDKNEQIWIATETGVSRFDGKRFISYTTEQGLASNSVLDLAKDSHGNLWFCTDGGGVSRLDGLAFTSFTNQQGLAGNLVLSGLQDREGNHWFGTAGWGVSKYDGKSFTTLSSDQGLSGDVIHAILEDENNRIWLGTGGDGVSIIEADVVTIFDSQSGLPSDEILCLTQDRNGAIWMGTYDGVVRWKDETLTHYTTDQGIIGNEVLDIIEDQTGAIWFGAVDGGITRFDGEKFINFSMDQGLIDNAVLRLTEDELGNIWIGTGHGVSVLFVEDIKTLSESPDHLPNFLSIDTEQGLPDNVILQITDLPGPTISLGTNQGLAIFDFDPDADNPLQNLSIFNSETGYPVKDLTDGENALLLDRDGILWAGTGSVKNGLVRFDLSQNESNQSQPKLLLKQVRLNEEIIPWQSLQNAEKVSPELLATDQLITIKRRLNPSEESNLSRRFKGVSFESVDGFFPIPQKLVLPYRHNQINIEYGTDELSKPDLIEYQYRLNGYESEWGPVLRRTSATFGNIQEGSYKFEVRARIKGPIEDQSGEWTEPISFSFTVLPPWYRSWWAYTIYTILFLSLIYPLHLYQRNRVLKAEREKAKERELAHAREIEKAYKDLESAHENLKSTQSQLIQAEKMASLGELTAGIAHEIQNPLNFVKNFSEVSHELVEEMYEEIESGDFEEARNIAKDVKENMDRIATHSMRADAIVKAMLQHSKASMGTKEPVDINMVADESIRLSYHGIRAKEKDFKGEYYKELSEKLPQPEVIRQEISRILINMCNNSFYAAQEKAKQSKDPDFIPKVKISTHKVKKGIEIKISDNGTGIPQDIIGKIFQPFFTTKPTGLGTGLGLSLSYDTIKSYQGDISVESQTGENSSTTFTIFLPVKPKKTT</sequence>
<dbReference type="InterPro" id="IPR011110">
    <property type="entry name" value="Reg_prop"/>
</dbReference>
<organism evidence="6 7">
    <name type="scientific">Algoriphagus marincola HL-49</name>
    <dbReference type="NCBI Taxonomy" id="1305737"/>
    <lineage>
        <taxon>Bacteria</taxon>
        <taxon>Pseudomonadati</taxon>
        <taxon>Bacteroidota</taxon>
        <taxon>Cytophagia</taxon>
        <taxon>Cytophagales</taxon>
        <taxon>Cyclobacteriaceae</taxon>
        <taxon>Algoriphagus</taxon>
    </lineage>
</organism>
<comment type="catalytic activity">
    <reaction evidence="1">
        <text>ATP + protein L-histidine = ADP + protein N-phospho-L-histidine.</text>
        <dbReference type="EC" id="2.7.13.3"/>
    </reaction>
</comment>
<dbReference type="PATRIC" id="fig|1305737.6.peg.2231"/>
<evidence type="ECO:0000313" key="6">
    <source>
        <dbReference type="EMBL" id="KPQ16515.1"/>
    </source>
</evidence>
<dbReference type="EMBL" id="LJXT01000039">
    <property type="protein sequence ID" value="KPQ16515.1"/>
    <property type="molecule type" value="Genomic_DNA"/>
</dbReference>
<dbReference type="Pfam" id="PF02518">
    <property type="entry name" value="HATPase_c"/>
    <property type="match status" value="1"/>
</dbReference>
<dbReference type="Gene3D" id="3.30.565.10">
    <property type="entry name" value="Histidine kinase-like ATPase, C-terminal domain"/>
    <property type="match status" value="1"/>
</dbReference>
<dbReference type="SMART" id="SM00387">
    <property type="entry name" value="HATPase_c"/>
    <property type="match status" value="1"/>
</dbReference>
<keyword evidence="4" id="KW-0175">Coiled coil</keyword>
<name>A0A0P7XJM4_9BACT</name>
<keyword evidence="3" id="KW-0597">Phosphoprotein</keyword>
<dbReference type="InterPro" id="IPR036890">
    <property type="entry name" value="HATPase_C_sf"/>
</dbReference>
<proteinExistence type="predicted"/>
<dbReference type="InterPro" id="IPR003594">
    <property type="entry name" value="HATPase_dom"/>
</dbReference>
<protein>
    <recommendedName>
        <fullName evidence="2">histidine kinase</fullName>
        <ecNumber evidence="2">2.7.13.3</ecNumber>
    </recommendedName>
</protein>
<dbReference type="Proteomes" id="UP000050421">
    <property type="component" value="Unassembled WGS sequence"/>
</dbReference>
<gene>
    <name evidence="6" type="ORF">HLUCCX10_07775</name>
</gene>
<dbReference type="InterPro" id="IPR036097">
    <property type="entry name" value="HisK_dim/P_sf"/>
</dbReference>
<dbReference type="SUPFAM" id="SSF47384">
    <property type="entry name" value="Homodimeric domain of signal transducing histidine kinase"/>
    <property type="match status" value="1"/>
</dbReference>